<protein>
    <submittedName>
        <fullName evidence="1">Uncharacterized protein</fullName>
    </submittedName>
</protein>
<accession>A0A222ZRG3</accession>
<sequence length="64" mass="7003">MSRGKAPETAATESQAKAWRLQKFTPVTGKNRLLLSYEGGDELLTEKGVNAALTRLSEQLRGVK</sequence>
<evidence type="ECO:0000313" key="2">
    <source>
        <dbReference type="Proteomes" id="UP000223247"/>
    </source>
</evidence>
<proteinExistence type="predicted"/>
<dbReference type="GeneID" id="63209180"/>
<evidence type="ECO:0000313" key="1">
    <source>
        <dbReference type="EMBL" id="ASR87108.1"/>
    </source>
</evidence>
<keyword evidence="2" id="KW-1185">Reference proteome</keyword>
<dbReference type="KEGG" id="vg:63209180"/>
<reference evidence="1 2" key="1">
    <citation type="submission" date="2017-05" db="EMBL/GenBank/DDBJ databases">
        <authorList>
            <person name="Stoner T.H."/>
            <person name="Garlena R.A."/>
            <person name="Russell D.A."/>
            <person name="Pope W.H."/>
            <person name="Jacobs-Sera D."/>
            <person name="Hatfull G.F."/>
        </authorList>
    </citation>
    <scope>NUCLEOTIDE SEQUENCE [LARGE SCALE GENOMIC DNA]</scope>
</reference>
<dbReference type="EMBL" id="MF140414">
    <property type="protein sequence ID" value="ASR87108.1"/>
    <property type="molecule type" value="Genomic_DNA"/>
</dbReference>
<dbReference type="Proteomes" id="UP000223247">
    <property type="component" value="Segment"/>
</dbReference>
<dbReference type="RefSeq" id="YP_010012657.1">
    <property type="nucleotide sequence ID" value="NC_053505.1"/>
</dbReference>
<gene>
    <name evidence="1" type="primary">72</name>
    <name evidence="1" type="ORF">KRYPTON555_72</name>
</gene>
<name>A0A222ZRG3_9CAUD</name>
<organism evidence="1 2">
    <name type="scientific">Mycobacterium phage Krypton555</name>
    <dbReference type="NCBI Taxonomy" id="2015885"/>
    <lineage>
        <taxon>Viruses</taxon>
        <taxon>Duplodnaviria</taxon>
        <taxon>Heunggongvirae</taxon>
        <taxon>Uroviricota</taxon>
        <taxon>Caudoviricetes</taxon>
        <taxon>Vilmaviridae</taxon>
        <taxon>Lclasvirinae</taxon>
        <taxon>Lumosvirus</taxon>
        <taxon>Lumosvirus krypton555</taxon>
    </lineage>
</organism>